<dbReference type="Proteomes" id="UP000007266">
    <property type="component" value="Unassembled WGS sequence"/>
</dbReference>
<name>D7GYK6_TRICA</name>
<evidence type="ECO:0000259" key="1">
    <source>
        <dbReference type="Pfam" id="PF01498"/>
    </source>
</evidence>
<dbReference type="InterPro" id="IPR002492">
    <property type="entry name" value="Transposase_Tc1-like"/>
</dbReference>
<feature type="domain" description="Transposase Tc1-like" evidence="1">
    <location>
        <begin position="9"/>
        <end position="57"/>
    </location>
</feature>
<gene>
    <name evidence="2" type="primary">GLEAN_16137</name>
    <name evidence="2" type="ORF">TcasGA2_TC016137</name>
</gene>
<organism evidence="2 3">
    <name type="scientific">Tribolium castaneum</name>
    <name type="common">Red flour beetle</name>
    <dbReference type="NCBI Taxonomy" id="7070"/>
    <lineage>
        <taxon>Eukaryota</taxon>
        <taxon>Metazoa</taxon>
        <taxon>Ecdysozoa</taxon>
        <taxon>Arthropoda</taxon>
        <taxon>Hexapoda</taxon>
        <taxon>Insecta</taxon>
        <taxon>Pterygota</taxon>
        <taxon>Neoptera</taxon>
        <taxon>Endopterygota</taxon>
        <taxon>Coleoptera</taxon>
        <taxon>Polyphaga</taxon>
        <taxon>Cucujiformia</taxon>
        <taxon>Tenebrionidae</taxon>
        <taxon>Tenebrionidae incertae sedis</taxon>
        <taxon>Tribolium</taxon>
    </lineage>
</organism>
<dbReference type="GO" id="GO:0003677">
    <property type="term" value="F:DNA binding"/>
    <property type="evidence" value="ECO:0007669"/>
    <property type="project" value="InterPro"/>
</dbReference>
<dbReference type="PhylomeDB" id="D7GYK6"/>
<proteinExistence type="predicted"/>
<dbReference type="HOGENOM" id="CLU_2981677_0_0_1"/>
<keyword evidence="3" id="KW-1185">Reference proteome</keyword>
<dbReference type="GO" id="GO:0015074">
    <property type="term" value="P:DNA integration"/>
    <property type="evidence" value="ECO:0007669"/>
    <property type="project" value="InterPro"/>
</dbReference>
<dbReference type="Pfam" id="PF01498">
    <property type="entry name" value="HTH_Tnp_Tc3_2"/>
    <property type="match status" value="1"/>
</dbReference>
<dbReference type="InParanoid" id="D7GYK6"/>
<reference evidence="2 3" key="1">
    <citation type="journal article" date="2008" name="Nature">
        <title>The genome of the model beetle and pest Tribolium castaneum.</title>
        <authorList>
            <consortium name="Tribolium Genome Sequencing Consortium"/>
            <person name="Richards S."/>
            <person name="Gibbs R.A."/>
            <person name="Weinstock G.M."/>
            <person name="Brown S.J."/>
            <person name="Denell R."/>
            <person name="Beeman R.W."/>
            <person name="Gibbs R."/>
            <person name="Beeman R.W."/>
            <person name="Brown S.J."/>
            <person name="Bucher G."/>
            <person name="Friedrich M."/>
            <person name="Grimmelikhuijzen C.J."/>
            <person name="Klingler M."/>
            <person name="Lorenzen M."/>
            <person name="Richards S."/>
            <person name="Roth S."/>
            <person name="Schroder R."/>
            <person name="Tautz D."/>
            <person name="Zdobnov E.M."/>
            <person name="Muzny D."/>
            <person name="Gibbs R.A."/>
            <person name="Weinstock G.M."/>
            <person name="Attaway T."/>
            <person name="Bell S."/>
            <person name="Buhay C.J."/>
            <person name="Chandrabose M.N."/>
            <person name="Chavez D."/>
            <person name="Clerk-Blankenburg K.P."/>
            <person name="Cree A."/>
            <person name="Dao M."/>
            <person name="Davis C."/>
            <person name="Chacko J."/>
            <person name="Dinh H."/>
            <person name="Dugan-Rocha S."/>
            <person name="Fowler G."/>
            <person name="Garner T.T."/>
            <person name="Garnes J."/>
            <person name="Gnirke A."/>
            <person name="Hawes A."/>
            <person name="Hernandez J."/>
            <person name="Hines S."/>
            <person name="Holder M."/>
            <person name="Hume J."/>
            <person name="Jhangiani S.N."/>
            <person name="Joshi V."/>
            <person name="Khan Z.M."/>
            <person name="Jackson L."/>
            <person name="Kovar C."/>
            <person name="Kowis A."/>
            <person name="Lee S."/>
            <person name="Lewis L.R."/>
            <person name="Margolis J."/>
            <person name="Morgan M."/>
            <person name="Nazareth L.V."/>
            <person name="Nguyen N."/>
            <person name="Okwuonu G."/>
            <person name="Parker D."/>
            <person name="Richards S."/>
            <person name="Ruiz S.J."/>
            <person name="Santibanez J."/>
            <person name="Savard J."/>
            <person name="Scherer S.E."/>
            <person name="Schneider B."/>
            <person name="Sodergren E."/>
            <person name="Tautz D."/>
            <person name="Vattahil S."/>
            <person name="Villasana D."/>
            <person name="White C.S."/>
            <person name="Wright R."/>
            <person name="Park Y."/>
            <person name="Beeman R.W."/>
            <person name="Lord J."/>
            <person name="Oppert B."/>
            <person name="Lorenzen M."/>
            <person name="Brown S."/>
            <person name="Wang L."/>
            <person name="Savard J."/>
            <person name="Tautz D."/>
            <person name="Richards S."/>
            <person name="Weinstock G."/>
            <person name="Gibbs R.A."/>
            <person name="Liu Y."/>
            <person name="Worley K."/>
            <person name="Weinstock G."/>
            <person name="Elsik C.G."/>
            <person name="Reese J.T."/>
            <person name="Elhaik E."/>
            <person name="Landan G."/>
            <person name="Graur D."/>
            <person name="Arensburger P."/>
            <person name="Atkinson P."/>
            <person name="Beeman R.W."/>
            <person name="Beidler J."/>
            <person name="Brown S.J."/>
            <person name="Demuth J.P."/>
            <person name="Drury D.W."/>
            <person name="Du Y.Z."/>
            <person name="Fujiwara H."/>
            <person name="Lorenzen M."/>
            <person name="Maselli V."/>
            <person name="Osanai M."/>
            <person name="Park Y."/>
            <person name="Robertson H.M."/>
            <person name="Tu Z."/>
            <person name="Wang J.J."/>
            <person name="Wang S."/>
            <person name="Richards S."/>
            <person name="Song H."/>
            <person name="Zhang L."/>
            <person name="Sodergren E."/>
            <person name="Werner D."/>
            <person name="Stanke M."/>
            <person name="Morgenstern B."/>
            <person name="Solovyev V."/>
            <person name="Kosarev P."/>
            <person name="Brown G."/>
            <person name="Chen H.C."/>
            <person name="Ermolaeva O."/>
            <person name="Hlavina W."/>
            <person name="Kapustin Y."/>
            <person name="Kiryutin B."/>
            <person name="Kitts P."/>
            <person name="Maglott D."/>
            <person name="Pruitt K."/>
            <person name="Sapojnikov V."/>
            <person name="Souvorov A."/>
            <person name="Mackey A.J."/>
            <person name="Waterhouse R.M."/>
            <person name="Wyder S."/>
            <person name="Zdobnov E.M."/>
            <person name="Zdobnov E.M."/>
            <person name="Wyder S."/>
            <person name="Kriventseva E.V."/>
            <person name="Kadowaki T."/>
            <person name="Bork P."/>
            <person name="Aranda M."/>
            <person name="Bao R."/>
            <person name="Beermann A."/>
            <person name="Berns N."/>
            <person name="Bolognesi R."/>
            <person name="Bonneton F."/>
            <person name="Bopp D."/>
            <person name="Brown S.J."/>
            <person name="Bucher G."/>
            <person name="Butts T."/>
            <person name="Chaumot A."/>
            <person name="Denell R.E."/>
            <person name="Ferrier D.E."/>
            <person name="Friedrich M."/>
            <person name="Gordon C.M."/>
            <person name="Jindra M."/>
            <person name="Klingler M."/>
            <person name="Lan Q."/>
            <person name="Lattorff H.M."/>
            <person name="Laudet V."/>
            <person name="von Levetsow C."/>
            <person name="Liu Z."/>
            <person name="Lutz R."/>
            <person name="Lynch J.A."/>
            <person name="da Fonseca R.N."/>
            <person name="Posnien N."/>
            <person name="Reuter R."/>
            <person name="Roth S."/>
            <person name="Savard J."/>
            <person name="Schinko J.B."/>
            <person name="Schmitt C."/>
            <person name="Schoppmeier M."/>
            <person name="Schroder R."/>
            <person name="Shippy T.D."/>
            <person name="Simonnet F."/>
            <person name="Marques-Souza H."/>
            <person name="Tautz D."/>
            <person name="Tomoyasu Y."/>
            <person name="Trauner J."/>
            <person name="Van der Zee M."/>
            <person name="Vervoort M."/>
            <person name="Wittkopp N."/>
            <person name="Wimmer E.A."/>
            <person name="Yang X."/>
            <person name="Jones A.K."/>
            <person name="Sattelle D.B."/>
            <person name="Ebert P.R."/>
            <person name="Nelson D."/>
            <person name="Scott J.G."/>
            <person name="Beeman R.W."/>
            <person name="Muthukrishnan S."/>
            <person name="Kramer K.J."/>
            <person name="Arakane Y."/>
            <person name="Beeman R.W."/>
            <person name="Zhu Q."/>
            <person name="Hogenkamp D."/>
            <person name="Dixit R."/>
            <person name="Oppert B."/>
            <person name="Jiang H."/>
            <person name="Zou Z."/>
            <person name="Marshall J."/>
            <person name="Elpidina E."/>
            <person name="Vinokurov K."/>
            <person name="Oppert C."/>
            <person name="Zou Z."/>
            <person name="Evans J."/>
            <person name="Lu Z."/>
            <person name="Zhao P."/>
            <person name="Sumathipala N."/>
            <person name="Altincicek B."/>
            <person name="Vilcinskas A."/>
            <person name="Williams M."/>
            <person name="Hultmark D."/>
            <person name="Hetru C."/>
            <person name="Jiang H."/>
            <person name="Grimmelikhuijzen C.J."/>
            <person name="Hauser F."/>
            <person name="Cazzamali G."/>
            <person name="Williamson M."/>
            <person name="Park Y."/>
            <person name="Li B."/>
            <person name="Tanaka Y."/>
            <person name="Predel R."/>
            <person name="Neupert S."/>
            <person name="Schachtner J."/>
            <person name="Verleyen P."/>
            <person name="Raible F."/>
            <person name="Bork P."/>
            <person name="Friedrich M."/>
            <person name="Walden K.K."/>
            <person name="Robertson H.M."/>
            <person name="Angeli S."/>
            <person name="Foret S."/>
            <person name="Bucher G."/>
            <person name="Schuetz S."/>
            <person name="Maleszka R."/>
            <person name="Wimmer E.A."/>
            <person name="Beeman R.W."/>
            <person name="Lorenzen M."/>
            <person name="Tomoyasu Y."/>
            <person name="Miller S.C."/>
            <person name="Grossmann D."/>
            <person name="Bucher G."/>
        </authorList>
    </citation>
    <scope>NUCLEOTIDE SEQUENCE [LARGE SCALE GENOMIC DNA]</scope>
    <source>
        <strain evidence="2 3">Georgia GA2</strain>
    </source>
</reference>
<reference evidence="2 3" key="2">
    <citation type="journal article" date="2010" name="Nucleic Acids Res.">
        <title>BeetleBase in 2010: revisions to provide comprehensive genomic information for Tribolium castaneum.</title>
        <authorList>
            <person name="Kim H.S."/>
            <person name="Murphy T."/>
            <person name="Xia J."/>
            <person name="Caragea D."/>
            <person name="Park Y."/>
            <person name="Beeman R.W."/>
            <person name="Lorenzen M.D."/>
            <person name="Butcher S."/>
            <person name="Manak J.R."/>
            <person name="Brown S.J."/>
        </authorList>
    </citation>
    <scope>NUCLEOTIDE SEQUENCE [LARGE SCALE GENOMIC DNA]</scope>
    <source>
        <strain evidence="2 3">Georgia GA2</strain>
    </source>
</reference>
<protein>
    <recommendedName>
        <fullName evidence="1">Transposase Tc1-like domain-containing protein</fullName>
    </recommendedName>
</protein>
<sequence length="58" mass="7089">MLRERRLFNAADINISIETVRRRLGEVHVASRRPLRRVPLTPEHKRQRLQWATEHVHW</sequence>
<evidence type="ECO:0000313" key="3">
    <source>
        <dbReference type="Proteomes" id="UP000007266"/>
    </source>
</evidence>
<evidence type="ECO:0000313" key="2">
    <source>
        <dbReference type="EMBL" id="EFA13449.1"/>
    </source>
</evidence>
<dbReference type="EMBL" id="KQ972920">
    <property type="protein sequence ID" value="EFA13449.1"/>
    <property type="molecule type" value="Genomic_DNA"/>
</dbReference>
<dbReference type="GO" id="GO:0006313">
    <property type="term" value="P:DNA transposition"/>
    <property type="evidence" value="ECO:0007669"/>
    <property type="project" value="InterPro"/>
</dbReference>
<dbReference type="AlphaFoldDB" id="D7GYK6"/>
<accession>D7GYK6</accession>